<dbReference type="SUPFAM" id="SSF48179">
    <property type="entry name" value="6-phosphogluconate dehydrogenase C-terminal domain-like"/>
    <property type="match status" value="1"/>
</dbReference>
<dbReference type="AlphaFoldDB" id="A0A4Q0SY95"/>
<dbReference type="Proteomes" id="UP000289437">
    <property type="component" value="Unassembled WGS sequence"/>
</dbReference>
<dbReference type="EMBL" id="RDSM01000002">
    <property type="protein sequence ID" value="RXH56193.1"/>
    <property type="molecule type" value="Genomic_DNA"/>
</dbReference>
<proteinExistence type="predicted"/>
<gene>
    <name evidence="1" type="ORF">GRAN_3050</name>
</gene>
<name>A0A4Q0SY95_9BACT</name>
<dbReference type="InterPro" id="IPR008927">
    <property type="entry name" value="6-PGluconate_DH-like_C_sf"/>
</dbReference>
<reference evidence="1 2" key="1">
    <citation type="submission" date="2018-11" db="EMBL/GenBank/DDBJ databases">
        <authorList>
            <person name="Mardanov A.V."/>
            <person name="Ravin N.V."/>
            <person name="Dedysh S.N."/>
        </authorList>
    </citation>
    <scope>NUCLEOTIDE SEQUENCE [LARGE SCALE GENOMIC DNA]</scope>
    <source>
        <strain evidence="1 2">AF10</strain>
    </source>
</reference>
<protein>
    <recommendedName>
        <fullName evidence="3">2-hydroxy-3-oxopropionate reductase</fullName>
    </recommendedName>
</protein>
<reference evidence="2" key="2">
    <citation type="submission" date="2019-02" db="EMBL/GenBank/DDBJ databases">
        <title>Granulicella sibirica sp. nov., a psychrotolerant acidobacterium isolated from an organic soil layer in forested tundra, West Siberia.</title>
        <authorList>
            <person name="Oshkin I.Y."/>
            <person name="Kulichevskaya I.S."/>
            <person name="Rijpstra W.I.C."/>
            <person name="Sinninghe Damste J.S."/>
            <person name="Rakitin A.L."/>
            <person name="Ravin N.V."/>
            <person name="Dedysh S.N."/>
        </authorList>
    </citation>
    <scope>NUCLEOTIDE SEQUENCE [LARGE SCALE GENOMIC DNA]</scope>
    <source>
        <strain evidence="2">AF10</strain>
    </source>
</reference>
<evidence type="ECO:0008006" key="3">
    <source>
        <dbReference type="Google" id="ProtNLM"/>
    </source>
</evidence>
<accession>A0A4Q0SY95</accession>
<evidence type="ECO:0000313" key="1">
    <source>
        <dbReference type="EMBL" id="RXH56193.1"/>
    </source>
</evidence>
<comment type="caution">
    <text evidence="1">The sequence shown here is derived from an EMBL/GenBank/DDBJ whole genome shotgun (WGS) entry which is preliminary data.</text>
</comment>
<dbReference type="InterPro" id="IPR013328">
    <property type="entry name" value="6PGD_dom2"/>
</dbReference>
<dbReference type="Gene3D" id="1.10.1040.10">
    <property type="entry name" value="N-(1-d-carboxylethyl)-l-norvaline Dehydrogenase, domain 2"/>
    <property type="match status" value="1"/>
</dbReference>
<keyword evidence="2" id="KW-1185">Reference proteome</keyword>
<organism evidence="1 2">
    <name type="scientific">Granulicella sibirica</name>
    <dbReference type="NCBI Taxonomy" id="2479048"/>
    <lineage>
        <taxon>Bacteria</taxon>
        <taxon>Pseudomonadati</taxon>
        <taxon>Acidobacteriota</taxon>
        <taxon>Terriglobia</taxon>
        <taxon>Terriglobales</taxon>
        <taxon>Acidobacteriaceae</taxon>
        <taxon>Granulicella</taxon>
    </lineage>
</organism>
<sequence length="117" mass="12397">MGAHALFDMGEQPGIPTVLKQLGNFLIFSAASSLKEGLGIAESAGLDPTAAINMLTATLFPAPIYRDYGKAVAEKKHVDASPIPAKDLGLFRQLAVEHGQPNPITLMLLQLMSPSNQ</sequence>
<evidence type="ECO:0000313" key="2">
    <source>
        <dbReference type="Proteomes" id="UP000289437"/>
    </source>
</evidence>